<reference evidence="1 2" key="1">
    <citation type="submission" date="2008-01" db="EMBL/GenBank/DDBJ databases">
        <authorList>
            <person name="Wagner-Dobler I."/>
            <person name="Ferriera S."/>
            <person name="Johnson J."/>
            <person name="Kravitz S."/>
            <person name="Beeson K."/>
            <person name="Sutton G."/>
            <person name="Rogers Y.-H."/>
            <person name="Friedman R."/>
            <person name="Frazier M."/>
            <person name="Venter J.C."/>
        </authorList>
    </citation>
    <scope>NUCLEOTIDE SEQUENCE [LARGE SCALE GENOMIC DNA]</scope>
    <source>
        <strain evidence="2">DSM 17067 / NCIMB 14079 / DFL-11</strain>
    </source>
</reference>
<name>A0A5E8GWE5_ROSAD</name>
<dbReference type="Proteomes" id="UP000004703">
    <property type="component" value="Chromosome"/>
</dbReference>
<gene>
    <name evidence="1" type="ORF">SADFL11_1557</name>
</gene>
<reference evidence="1 2" key="2">
    <citation type="submission" date="2013-04" db="EMBL/GenBank/DDBJ databases">
        <authorList>
            <person name="Fiebig A."/>
            <person name="Pradella S."/>
            <person name="Wagner-Doebler I."/>
        </authorList>
    </citation>
    <scope>NUCLEOTIDE SEQUENCE [LARGE SCALE GENOMIC DNA]</scope>
    <source>
        <strain evidence="2">DSM 17067 / NCIMB 14079 / DFL-11</strain>
    </source>
</reference>
<proteinExistence type="predicted"/>
<protein>
    <submittedName>
        <fullName evidence="1">Uncharacterized protein</fullName>
    </submittedName>
</protein>
<comment type="caution">
    <text evidence="1">The sequence shown here is derived from an EMBL/GenBank/DDBJ whole genome shotgun (WGS) entry which is preliminary data.</text>
</comment>
<evidence type="ECO:0000313" key="1">
    <source>
        <dbReference type="EMBL" id="EEE44270.2"/>
    </source>
</evidence>
<sequence length="391" mass="44179">MKIIGEAKDLRSDTQIIYAQVTPDEYLRIVGNDYGSFVIQRKREAHKAYGRLKDDIRLGASLPTITLALKPEFVDDAKKAIGDEAGLTKYLSMPGRCNILDGLQRTYILDDLKKEDYYFKEGQKLLLEIWIESDLEKLVYRIIVLNAGQKPMSARHQIELLFASLHKAIENEIGSITLVTERDQKRRRKPRIYPLQVVVSGYQAFVSGATELNKDNLISQKLQVDNALDMGETSIREQFSDFIDYFKIYAKLDEEVFRVYSSADGNNQEDDEKSNLRSPHWLTSENTCISFFASIAQYAPSGGGSASESINAKKQRRTKSALNKLVEDISQSAPGSDPLQLEELDAIRMGKSARKINVGTYTRRLLANGLKEYFRAEGDITLVEAWNLAAD</sequence>
<accession>A0A5E8GWE5</accession>
<organism evidence="1 2">
    <name type="scientific">Roseibium alexandrii (strain DSM 17067 / NCIMB 14079 / DFL-11)</name>
    <name type="common">Labrenzia alexandrii</name>
    <dbReference type="NCBI Taxonomy" id="244592"/>
    <lineage>
        <taxon>Bacteria</taxon>
        <taxon>Pseudomonadati</taxon>
        <taxon>Pseudomonadota</taxon>
        <taxon>Alphaproteobacteria</taxon>
        <taxon>Hyphomicrobiales</taxon>
        <taxon>Stappiaceae</taxon>
        <taxon>Roseibium</taxon>
    </lineage>
</organism>
<dbReference type="AlphaFoldDB" id="A0A5E8GWE5"/>
<dbReference type="RefSeq" id="WP_050775987.1">
    <property type="nucleotide sequence ID" value="NZ_CM011002.1"/>
</dbReference>
<dbReference type="EMBL" id="ACCU02000001">
    <property type="protein sequence ID" value="EEE44270.2"/>
    <property type="molecule type" value="Genomic_DNA"/>
</dbReference>
<evidence type="ECO:0000313" key="2">
    <source>
        <dbReference type="Proteomes" id="UP000004703"/>
    </source>
</evidence>